<reference evidence="2" key="1">
    <citation type="submission" date="2020-07" db="EMBL/GenBank/DDBJ databases">
        <title>Huge and variable diversity of episymbiotic CPR bacteria and DPANN archaea in groundwater ecosystems.</title>
        <authorList>
            <person name="He C.Y."/>
            <person name="Keren R."/>
            <person name="Whittaker M."/>
            <person name="Farag I.F."/>
            <person name="Doudna J."/>
            <person name="Cate J.H.D."/>
            <person name="Banfield J.F."/>
        </authorList>
    </citation>
    <scope>NUCLEOTIDE SEQUENCE</scope>
    <source>
        <strain evidence="2">NC_groundwater_1520_Pr4_B-0.1um_53_5</strain>
    </source>
</reference>
<dbReference type="EMBL" id="JACQXR010000079">
    <property type="protein sequence ID" value="MBI4726778.1"/>
    <property type="molecule type" value="Genomic_DNA"/>
</dbReference>
<protein>
    <submittedName>
        <fullName evidence="2">Uncharacterized protein</fullName>
    </submittedName>
</protein>
<name>A0A933IB88_UNCT6</name>
<gene>
    <name evidence="2" type="ORF">HY768_06090</name>
</gene>
<sequence length="86" mass="10065">MINEIEIKRRKIRWWFNVASSGVVVLFGLALLALRYLLHKNPVGQQFWPLIGLVLGYGVIRLAFHLWRKGHLYDDLEEEETMSNGQ</sequence>
<evidence type="ECO:0000313" key="2">
    <source>
        <dbReference type="EMBL" id="MBI4726778.1"/>
    </source>
</evidence>
<evidence type="ECO:0000256" key="1">
    <source>
        <dbReference type="SAM" id="Phobius"/>
    </source>
</evidence>
<keyword evidence="1" id="KW-0472">Membrane</keyword>
<evidence type="ECO:0000313" key="3">
    <source>
        <dbReference type="Proteomes" id="UP000736328"/>
    </source>
</evidence>
<accession>A0A933IB88</accession>
<keyword evidence="1" id="KW-0812">Transmembrane</keyword>
<keyword evidence="1" id="KW-1133">Transmembrane helix</keyword>
<dbReference type="AlphaFoldDB" id="A0A933IB88"/>
<organism evidence="2 3">
    <name type="scientific">candidate division TA06 bacterium</name>
    <dbReference type="NCBI Taxonomy" id="2250710"/>
    <lineage>
        <taxon>Bacteria</taxon>
        <taxon>Bacteria division TA06</taxon>
    </lineage>
</organism>
<comment type="caution">
    <text evidence="2">The sequence shown here is derived from an EMBL/GenBank/DDBJ whole genome shotgun (WGS) entry which is preliminary data.</text>
</comment>
<dbReference type="Proteomes" id="UP000736328">
    <property type="component" value="Unassembled WGS sequence"/>
</dbReference>
<proteinExistence type="predicted"/>
<feature type="transmembrane region" description="Helical" evidence="1">
    <location>
        <begin position="12"/>
        <end position="34"/>
    </location>
</feature>
<feature type="transmembrane region" description="Helical" evidence="1">
    <location>
        <begin position="46"/>
        <end position="64"/>
    </location>
</feature>